<sequence length="495" mass="53116">MKINANSDLPPILYAEASVHSIGGESIFTTTKSITSKTVEQFYSKDNMIHKSVEKLKANGFQVLHVGQTSISIAASPKIFENVFHTKIVMKELEVQGIPGKTSTTILDSTNSNIQGLIDTNNSEFADVLEGIAISEKAFLHSPASAALEDTSVNTPGRLAPNPPQKDYYHLKPPEDLAKLLLAERAHQKGITGKGIKIVMVDTGFFRHPFFTKRQYHINPVILGPETTDPIHDERGHGTGEAANVFSLAPDIDFTMIKMNKFNTIGAFELAVAQNPDIITCSWGLTTPPNQITALQLTLAAAIANAVHKGITVVFASGNGGEPFPGMHPDVISVGGAFVDRNGSMEATEFVSGYKSTTKPYDNRLVPDICGLSGLPPMADYIMLPVEPGDWYDKFASASGQKHPNGDETSPIDGWAAFSGTSAAAPQIAGVCALLKQANSQLSHFQIRDILKKTARDVTKGQSQQKNPAHQGPDLATGFGLVDASRAVDEAINML</sequence>
<gene>
    <name evidence="10" type="ORF">BW897_24795</name>
</gene>
<dbReference type="EMBL" id="MUAJ01000034">
    <property type="protein sequence ID" value="OOR09983.1"/>
    <property type="molecule type" value="Genomic_DNA"/>
</dbReference>
<dbReference type="SUPFAM" id="SSF52743">
    <property type="entry name" value="Subtilisin-like"/>
    <property type="match status" value="1"/>
</dbReference>
<accession>A0A1S9TJ32</accession>
<dbReference type="GO" id="GO:0016485">
    <property type="term" value="P:protein processing"/>
    <property type="evidence" value="ECO:0007669"/>
    <property type="project" value="TreeGrafter"/>
</dbReference>
<dbReference type="PROSITE" id="PS00136">
    <property type="entry name" value="SUBTILASE_ASP"/>
    <property type="match status" value="1"/>
</dbReference>
<feature type="active site" description="Charge relay system" evidence="5 6">
    <location>
        <position position="202"/>
    </location>
</feature>
<dbReference type="PANTHER" id="PTHR42884:SF14">
    <property type="entry name" value="NEUROENDOCRINE CONVERTASE 1"/>
    <property type="match status" value="1"/>
</dbReference>
<dbReference type="GO" id="GO:0004252">
    <property type="term" value="F:serine-type endopeptidase activity"/>
    <property type="evidence" value="ECO:0007669"/>
    <property type="project" value="UniProtKB-UniRule"/>
</dbReference>
<evidence type="ECO:0000256" key="2">
    <source>
        <dbReference type="ARBA" id="ARBA00022670"/>
    </source>
</evidence>
<dbReference type="RefSeq" id="WP_078205363.1">
    <property type="nucleotide sequence ID" value="NZ_MUAJ01000034.1"/>
</dbReference>
<name>A0A1S9TJ32_BACCE</name>
<evidence type="ECO:0000313" key="10">
    <source>
        <dbReference type="EMBL" id="OOR09983.1"/>
    </source>
</evidence>
<keyword evidence="4 6" id="KW-0720">Serine protease</keyword>
<reference evidence="10 11" key="1">
    <citation type="submission" date="2017-01" db="EMBL/GenBank/DDBJ databases">
        <title>Bacillus cereus isolates.</title>
        <authorList>
            <person name="Beno S.M."/>
        </authorList>
    </citation>
    <scope>NUCLEOTIDE SEQUENCE [LARGE SCALE GENOMIC DNA]</scope>
    <source>
        <strain evidence="10 11">FSL H8-0485</strain>
    </source>
</reference>
<proteinExistence type="inferred from homology"/>
<evidence type="ECO:0000256" key="4">
    <source>
        <dbReference type="ARBA" id="ARBA00022825"/>
    </source>
</evidence>
<dbReference type="Proteomes" id="UP000190906">
    <property type="component" value="Unassembled WGS sequence"/>
</dbReference>
<keyword evidence="3 6" id="KW-0378">Hydrolase</keyword>
<dbReference type="PANTHER" id="PTHR42884">
    <property type="entry name" value="PROPROTEIN CONVERTASE SUBTILISIN/KEXIN-RELATED"/>
    <property type="match status" value="1"/>
</dbReference>
<dbReference type="PROSITE" id="PS51892">
    <property type="entry name" value="SUBTILASE"/>
    <property type="match status" value="1"/>
</dbReference>
<feature type="active site" description="Charge relay system" evidence="5 6">
    <location>
        <position position="237"/>
    </location>
</feature>
<dbReference type="PROSITE" id="PS00138">
    <property type="entry name" value="SUBTILASE_SER"/>
    <property type="match status" value="1"/>
</dbReference>
<feature type="active site" description="Charge relay system" evidence="5 6">
    <location>
        <position position="422"/>
    </location>
</feature>
<dbReference type="InterPro" id="IPR023828">
    <property type="entry name" value="Peptidase_S8_Ser-AS"/>
</dbReference>
<comment type="caution">
    <text evidence="10">The sequence shown here is derived from an EMBL/GenBank/DDBJ whole genome shotgun (WGS) entry which is preliminary data.</text>
</comment>
<feature type="region of interest" description="Disordered" evidence="8">
    <location>
        <begin position="456"/>
        <end position="477"/>
    </location>
</feature>
<dbReference type="Pfam" id="PF00082">
    <property type="entry name" value="Peptidase_S8"/>
    <property type="match status" value="1"/>
</dbReference>
<evidence type="ECO:0000256" key="5">
    <source>
        <dbReference type="PIRSR" id="PIRSR615500-1"/>
    </source>
</evidence>
<evidence type="ECO:0000259" key="9">
    <source>
        <dbReference type="Pfam" id="PF00082"/>
    </source>
</evidence>
<evidence type="ECO:0000256" key="7">
    <source>
        <dbReference type="RuleBase" id="RU003355"/>
    </source>
</evidence>
<protein>
    <submittedName>
        <fullName evidence="10">Peptidase S8</fullName>
    </submittedName>
</protein>
<evidence type="ECO:0000313" key="11">
    <source>
        <dbReference type="Proteomes" id="UP000190906"/>
    </source>
</evidence>
<dbReference type="InterPro" id="IPR000209">
    <property type="entry name" value="Peptidase_S8/S53_dom"/>
</dbReference>
<evidence type="ECO:0000256" key="3">
    <source>
        <dbReference type="ARBA" id="ARBA00022801"/>
    </source>
</evidence>
<keyword evidence="2 6" id="KW-0645">Protease</keyword>
<dbReference type="GO" id="GO:0016020">
    <property type="term" value="C:membrane"/>
    <property type="evidence" value="ECO:0007669"/>
    <property type="project" value="TreeGrafter"/>
</dbReference>
<dbReference type="AlphaFoldDB" id="A0A1S9TJ32"/>
<evidence type="ECO:0000256" key="6">
    <source>
        <dbReference type="PROSITE-ProRule" id="PRU01240"/>
    </source>
</evidence>
<dbReference type="InterPro" id="IPR036852">
    <property type="entry name" value="Peptidase_S8/S53_dom_sf"/>
</dbReference>
<comment type="similarity">
    <text evidence="1 6 7">Belongs to the peptidase S8 family.</text>
</comment>
<feature type="domain" description="Peptidase S8/S53" evidence="9">
    <location>
        <begin position="193"/>
        <end position="480"/>
    </location>
</feature>
<evidence type="ECO:0000256" key="8">
    <source>
        <dbReference type="SAM" id="MobiDB-lite"/>
    </source>
</evidence>
<evidence type="ECO:0000256" key="1">
    <source>
        <dbReference type="ARBA" id="ARBA00011073"/>
    </source>
</evidence>
<dbReference type="InterPro" id="IPR015500">
    <property type="entry name" value="Peptidase_S8_subtilisin-rel"/>
</dbReference>
<dbReference type="InterPro" id="IPR023827">
    <property type="entry name" value="Peptidase_S8_Asp-AS"/>
</dbReference>
<dbReference type="PRINTS" id="PR00723">
    <property type="entry name" value="SUBTILISIN"/>
</dbReference>
<dbReference type="Gene3D" id="3.40.50.200">
    <property type="entry name" value="Peptidase S8/S53 domain"/>
    <property type="match status" value="1"/>
</dbReference>
<organism evidence="10 11">
    <name type="scientific">Bacillus cereus</name>
    <dbReference type="NCBI Taxonomy" id="1396"/>
    <lineage>
        <taxon>Bacteria</taxon>
        <taxon>Bacillati</taxon>
        <taxon>Bacillota</taxon>
        <taxon>Bacilli</taxon>
        <taxon>Bacillales</taxon>
        <taxon>Bacillaceae</taxon>
        <taxon>Bacillus</taxon>
        <taxon>Bacillus cereus group</taxon>
    </lineage>
</organism>